<dbReference type="Pfam" id="PF01814">
    <property type="entry name" value="Hemerythrin"/>
    <property type="match status" value="1"/>
</dbReference>
<sequence>MSHLENFKRQHREIKELVDNLTTMLKQDLLVQEPTKVRTVLSTLAGKLMMHLAMEDQFLYPTLIQNGNAQAQTTAARFSNEMGGLVQVFKDYSTKWLNPSSIKADPEAFISESHEILQALRHRIAREDSELYPLVE</sequence>
<dbReference type="AlphaFoldDB" id="A0A8J6HZK7"/>
<comment type="caution">
    <text evidence="2">The sequence shown here is derived from an EMBL/GenBank/DDBJ whole genome shotgun (WGS) entry which is preliminary data.</text>
</comment>
<dbReference type="InterPro" id="IPR012312">
    <property type="entry name" value="Hemerythrin-like"/>
</dbReference>
<organism evidence="2 3">
    <name type="scientific">Capillibacterium thermochitinicola</name>
    <dbReference type="NCBI Taxonomy" id="2699427"/>
    <lineage>
        <taxon>Bacteria</taxon>
        <taxon>Bacillati</taxon>
        <taxon>Bacillota</taxon>
        <taxon>Capillibacterium</taxon>
    </lineage>
</organism>
<evidence type="ECO:0000313" key="3">
    <source>
        <dbReference type="Proteomes" id="UP000657177"/>
    </source>
</evidence>
<dbReference type="Proteomes" id="UP000657177">
    <property type="component" value="Unassembled WGS sequence"/>
</dbReference>
<dbReference type="Gene3D" id="1.20.120.520">
    <property type="entry name" value="nmb1532 protein domain like"/>
    <property type="match status" value="1"/>
</dbReference>
<dbReference type="RefSeq" id="WP_181339424.1">
    <property type="nucleotide sequence ID" value="NZ_JAAKDE010000010.1"/>
</dbReference>
<reference evidence="2" key="1">
    <citation type="submission" date="2020-06" db="EMBL/GenBank/DDBJ databases">
        <title>Novel chitinolytic bacterium.</title>
        <authorList>
            <person name="Ungkulpasvich U."/>
            <person name="Kosugi A."/>
            <person name="Uke A."/>
        </authorList>
    </citation>
    <scope>NUCLEOTIDE SEQUENCE</scope>
    <source>
        <strain evidence="2">UUS1-1</strain>
    </source>
</reference>
<feature type="domain" description="Hemerythrin-like" evidence="1">
    <location>
        <begin position="4"/>
        <end position="135"/>
    </location>
</feature>
<proteinExistence type="predicted"/>
<keyword evidence="3" id="KW-1185">Reference proteome</keyword>
<protein>
    <submittedName>
        <fullName evidence="2">Hemerythrin domain-containing protein</fullName>
    </submittedName>
</protein>
<accession>A0A8J6HZK7</accession>
<name>A0A8J6HZK7_9FIRM</name>
<evidence type="ECO:0000313" key="2">
    <source>
        <dbReference type="EMBL" id="MBA2132970.1"/>
    </source>
</evidence>
<evidence type="ECO:0000259" key="1">
    <source>
        <dbReference type="Pfam" id="PF01814"/>
    </source>
</evidence>
<dbReference type="EMBL" id="JAAKDE010000010">
    <property type="protein sequence ID" value="MBA2132970.1"/>
    <property type="molecule type" value="Genomic_DNA"/>
</dbReference>
<gene>
    <name evidence="2" type="ORF">G5B42_05355</name>
</gene>